<reference evidence="1 2" key="1">
    <citation type="submission" date="2019-05" db="EMBL/GenBank/DDBJ databases">
        <title>Identification and Biocontrol Activity Analysis of Biocontrol Strain PF-1 Based on Genome-wide Data.</title>
        <authorList>
            <person name="Qi J."/>
        </authorList>
    </citation>
    <scope>NUCLEOTIDE SEQUENCE [LARGE SCALE GENOMIC DNA]</scope>
    <source>
        <strain evidence="1 2">PF-1</strain>
    </source>
</reference>
<proteinExistence type="predicted"/>
<organism evidence="1 2">
    <name type="scientific">Pseudomonas protegens</name>
    <dbReference type="NCBI Taxonomy" id="380021"/>
    <lineage>
        <taxon>Bacteria</taxon>
        <taxon>Pseudomonadati</taxon>
        <taxon>Pseudomonadota</taxon>
        <taxon>Gammaproteobacteria</taxon>
        <taxon>Pseudomonadales</taxon>
        <taxon>Pseudomonadaceae</taxon>
        <taxon>Pseudomonas</taxon>
    </lineage>
</organism>
<accession>A0ABY2VMZ9</accession>
<dbReference type="EMBL" id="VAVY01000001">
    <property type="protein sequence ID" value="TMM67005.1"/>
    <property type="molecule type" value="Genomic_DNA"/>
</dbReference>
<evidence type="ECO:0008006" key="3">
    <source>
        <dbReference type="Google" id="ProtNLM"/>
    </source>
</evidence>
<name>A0ABY2VMZ9_9PSED</name>
<keyword evidence="2" id="KW-1185">Reference proteome</keyword>
<evidence type="ECO:0000313" key="1">
    <source>
        <dbReference type="EMBL" id="TMM67005.1"/>
    </source>
</evidence>
<dbReference type="Proteomes" id="UP000310095">
    <property type="component" value="Unassembled WGS sequence"/>
</dbReference>
<gene>
    <name evidence="1" type="ORF">FEF10_06020</name>
</gene>
<sequence length="193" mass="21681">MSTRSLPLVFLTICISLVLSACGPNVRWMHPDPSKELLLRAMTELNGFHAYDFSGEDNSLISAAEARALLEDSTRITERTPTFMFVEIKGRTLSIVGYSSTYRPRTQDYTTPMIFSYVGELKNARYALPHMAPNIADLKFTSIPVEKLKVALLPLSSGRVSYPDFNGNLNVESVNGRYTRISAFTRKDRDSIF</sequence>
<evidence type="ECO:0000313" key="2">
    <source>
        <dbReference type="Proteomes" id="UP000310095"/>
    </source>
</evidence>
<protein>
    <recommendedName>
        <fullName evidence="3">Lipoprotein</fullName>
    </recommendedName>
</protein>
<comment type="caution">
    <text evidence="1">The sequence shown here is derived from an EMBL/GenBank/DDBJ whole genome shotgun (WGS) entry which is preliminary data.</text>
</comment>
<dbReference type="PROSITE" id="PS51257">
    <property type="entry name" value="PROKAR_LIPOPROTEIN"/>
    <property type="match status" value="1"/>
</dbReference>
<dbReference type="RefSeq" id="WP_041774295.1">
    <property type="nucleotide sequence ID" value="NZ_CP022097.2"/>
</dbReference>